<dbReference type="Proteomes" id="UP000230002">
    <property type="component" value="Unassembled WGS sequence"/>
</dbReference>
<feature type="compositionally biased region" description="Pro residues" evidence="1">
    <location>
        <begin position="31"/>
        <end position="40"/>
    </location>
</feature>
<protein>
    <submittedName>
        <fullName evidence="2">Uncharacterized protein</fullName>
    </submittedName>
</protein>
<evidence type="ECO:0000313" key="2">
    <source>
        <dbReference type="EMBL" id="PIL30433.1"/>
    </source>
</evidence>
<feature type="compositionally biased region" description="Pro residues" evidence="1">
    <location>
        <begin position="1"/>
        <end position="18"/>
    </location>
</feature>
<feature type="region of interest" description="Disordered" evidence="1">
    <location>
        <begin position="1"/>
        <end position="45"/>
    </location>
</feature>
<dbReference type="EMBL" id="AYKW01000015">
    <property type="protein sequence ID" value="PIL30433.1"/>
    <property type="molecule type" value="Genomic_DNA"/>
</dbReference>
<proteinExistence type="predicted"/>
<evidence type="ECO:0000256" key="1">
    <source>
        <dbReference type="SAM" id="MobiDB-lite"/>
    </source>
</evidence>
<sequence length="284" mass="30346">MHAPHNAPPSPPPFPPPSPRRDAAGRLVPLSQPPACPPPATRHATSTGIVCDICRDPHPTTKHLAVANRKAKKAAKAAAKAAEPSTTSDPAPAPSPPAPLPAPAAVPACPAPTNPDPAPQPQRREELRQPVQRSGLRWADTLLPHNGPRPWVSRLPTGHDTCRQYRLPDPVPLHLRPATTALKDHLLASSFPVRDVHWGTSGRVLSVVPTSTLSAADVHRLDDRVRTLLAQPGITSTPYLYKSQLSVPNLQSYECLPGGDTRPIDPRAFLLTAARRSPTPAARP</sequence>
<reference evidence="2 3" key="1">
    <citation type="journal article" date="2015" name="Sci. Rep.">
        <title>Chromosome-level genome map provides insights into diverse defense mechanisms in the medicinal fungus Ganoderma sinense.</title>
        <authorList>
            <person name="Zhu Y."/>
            <person name="Xu J."/>
            <person name="Sun C."/>
            <person name="Zhou S."/>
            <person name="Xu H."/>
            <person name="Nelson D.R."/>
            <person name="Qian J."/>
            <person name="Song J."/>
            <person name="Luo H."/>
            <person name="Xiang L."/>
            <person name="Li Y."/>
            <person name="Xu Z."/>
            <person name="Ji A."/>
            <person name="Wang L."/>
            <person name="Lu S."/>
            <person name="Hayward A."/>
            <person name="Sun W."/>
            <person name="Li X."/>
            <person name="Schwartz D.C."/>
            <person name="Wang Y."/>
            <person name="Chen S."/>
        </authorList>
    </citation>
    <scope>NUCLEOTIDE SEQUENCE [LARGE SCALE GENOMIC DNA]</scope>
    <source>
        <strain evidence="2 3">ZZ0214-1</strain>
    </source>
</reference>
<evidence type="ECO:0000313" key="3">
    <source>
        <dbReference type="Proteomes" id="UP000230002"/>
    </source>
</evidence>
<accession>A0A2G8S9I3</accession>
<dbReference type="AlphaFoldDB" id="A0A2G8S9I3"/>
<gene>
    <name evidence="2" type="ORF">GSI_07620</name>
</gene>
<feature type="compositionally biased region" description="Pro residues" evidence="1">
    <location>
        <begin position="91"/>
        <end position="120"/>
    </location>
</feature>
<feature type="compositionally biased region" description="Low complexity" evidence="1">
    <location>
        <begin position="76"/>
        <end position="90"/>
    </location>
</feature>
<organism evidence="2 3">
    <name type="scientific">Ganoderma sinense ZZ0214-1</name>
    <dbReference type="NCBI Taxonomy" id="1077348"/>
    <lineage>
        <taxon>Eukaryota</taxon>
        <taxon>Fungi</taxon>
        <taxon>Dikarya</taxon>
        <taxon>Basidiomycota</taxon>
        <taxon>Agaricomycotina</taxon>
        <taxon>Agaricomycetes</taxon>
        <taxon>Polyporales</taxon>
        <taxon>Polyporaceae</taxon>
        <taxon>Ganoderma</taxon>
    </lineage>
</organism>
<name>A0A2G8S9I3_9APHY</name>
<keyword evidence="3" id="KW-1185">Reference proteome</keyword>
<feature type="region of interest" description="Disordered" evidence="1">
    <location>
        <begin position="64"/>
        <end position="130"/>
    </location>
</feature>
<comment type="caution">
    <text evidence="2">The sequence shown here is derived from an EMBL/GenBank/DDBJ whole genome shotgun (WGS) entry which is preliminary data.</text>
</comment>